<evidence type="ECO:0000256" key="2">
    <source>
        <dbReference type="ARBA" id="ARBA00022801"/>
    </source>
</evidence>
<gene>
    <name evidence="4" type="ORF">ICJ84_01900</name>
</gene>
<feature type="signal peptide" evidence="3">
    <location>
        <begin position="1"/>
        <end position="22"/>
    </location>
</feature>
<dbReference type="RefSeq" id="WP_188214668.1">
    <property type="nucleotide sequence ID" value="NZ_BAABGH010000004.1"/>
</dbReference>
<dbReference type="InterPro" id="IPR036514">
    <property type="entry name" value="SGNH_hydro_sf"/>
</dbReference>
<dbReference type="InterPro" id="IPR037459">
    <property type="entry name" value="RhgT-like"/>
</dbReference>
<evidence type="ECO:0000256" key="3">
    <source>
        <dbReference type="SAM" id="SignalP"/>
    </source>
</evidence>
<dbReference type="PANTHER" id="PTHR43695">
    <property type="entry name" value="PUTATIVE (AFU_ORTHOLOGUE AFUA_2G17250)-RELATED"/>
    <property type="match status" value="1"/>
</dbReference>
<name>A0A8J6U9W0_9FLAO</name>
<evidence type="ECO:0000313" key="4">
    <source>
        <dbReference type="EMBL" id="MBD0834180.1"/>
    </source>
</evidence>
<dbReference type="PANTHER" id="PTHR43695:SF1">
    <property type="entry name" value="RHAMNOGALACTURONAN ACETYLESTERASE"/>
    <property type="match status" value="1"/>
</dbReference>
<reference evidence="4" key="1">
    <citation type="journal article" date="2013" name="Int. J. Syst. Evol. Microbiol.">
        <title>Aestuariibaculum suncheonense gen. nov., sp. nov., a marine bacterium of the family Flavobacteriaceae isolated from a tidal flat and emended descriptions of the genera Gaetbulibacter and Tamlana.</title>
        <authorList>
            <person name="Jeong S.H."/>
            <person name="Park M.S."/>
            <person name="Jin H.M."/>
            <person name="Lee K."/>
            <person name="Park W."/>
            <person name="Jeon C.O."/>
        </authorList>
    </citation>
    <scope>NUCLEOTIDE SEQUENCE</scope>
    <source>
        <strain evidence="4">SC17</strain>
    </source>
</reference>
<dbReference type="InterPro" id="IPR008979">
    <property type="entry name" value="Galactose-bd-like_sf"/>
</dbReference>
<proteinExistence type="inferred from homology"/>
<dbReference type="Gene3D" id="3.40.50.1110">
    <property type="entry name" value="SGNH hydrolase"/>
    <property type="match status" value="1"/>
</dbReference>
<dbReference type="SUPFAM" id="SSF52266">
    <property type="entry name" value="SGNH hydrolase"/>
    <property type="match status" value="1"/>
</dbReference>
<dbReference type="EMBL" id="JACVXC010000001">
    <property type="protein sequence ID" value="MBD0834180.1"/>
    <property type="molecule type" value="Genomic_DNA"/>
</dbReference>
<dbReference type="SUPFAM" id="SSF49785">
    <property type="entry name" value="Galactose-binding domain-like"/>
    <property type="match status" value="1"/>
</dbReference>
<dbReference type="InterPro" id="IPR001087">
    <property type="entry name" value="GDSL"/>
</dbReference>
<dbReference type="Proteomes" id="UP000602057">
    <property type="component" value="Unassembled WGS sequence"/>
</dbReference>
<sequence length="434" mass="48899">MIHHKSSLFACLFLVASLYGTAQTKHNQYFDFGTKNTASNATHISEALVYDENKGYGFDFNTASNVKFSKKALITTNSVYFSVSLPEGFYKVDLVLGDKKYSETTIKAESRRLMLKELKVDKKDSRHVSFTVNVRSTKIDVNNYIRIKDRDKNQLNWDDKLTIEFSGTPAIQSLSITPTSNITTIFLAGDSTVTDQDVEPWASWGQFFTNYLTDEAVVANYAESGSSLSAFKAVKRLDKILSIMKPGDYLFIEFAHNDEKQKGEGIGPWESYTKYLKEYITKALDKGGIPVLCTPTQRRAFNANGSLKETHGDFPDAMRKVAKDLNVPLIDITKMTTDMYESWGDEPSRLAFVQYPANTFPGQTEKLEDNTHFNSFGANEIAKCVVQGIKDLNLGLAKYLRPNIPQYNPKNPDKIGDWTLPMSTRFEIKKPDGN</sequence>
<keyword evidence="2" id="KW-0378">Hydrolase</keyword>
<reference evidence="4" key="2">
    <citation type="submission" date="2020-09" db="EMBL/GenBank/DDBJ databases">
        <authorList>
            <person name="Wu Z."/>
        </authorList>
    </citation>
    <scope>NUCLEOTIDE SEQUENCE</scope>
    <source>
        <strain evidence="4">SC17</strain>
    </source>
</reference>
<comment type="similarity">
    <text evidence="1">Belongs to the 'GDSL' lipolytic enzyme family.</text>
</comment>
<keyword evidence="5" id="KW-1185">Reference proteome</keyword>
<feature type="chain" id="PRO_5035247071" evidence="3">
    <location>
        <begin position="23"/>
        <end position="434"/>
    </location>
</feature>
<accession>A0A8J6U9W0</accession>
<evidence type="ECO:0000313" key="5">
    <source>
        <dbReference type="Proteomes" id="UP000602057"/>
    </source>
</evidence>
<dbReference type="Gene3D" id="2.60.120.430">
    <property type="entry name" value="Galactose-binding lectin"/>
    <property type="match status" value="1"/>
</dbReference>
<keyword evidence="3" id="KW-0732">Signal</keyword>
<dbReference type="Pfam" id="PF00657">
    <property type="entry name" value="Lipase_GDSL"/>
    <property type="match status" value="1"/>
</dbReference>
<organism evidence="4 5">
    <name type="scientific">Aestuariibaculum suncheonense</name>
    <dbReference type="NCBI Taxonomy" id="1028745"/>
    <lineage>
        <taxon>Bacteria</taxon>
        <taxon>Pseudomonadati</taxon>
        <taxon>Bacteroidota</taxon>
        <taxon>Flavobacteriia</taxon>
        <taxon>Flavobacteriales</taxon>
        <taxon>Flavobacteriaceae</taxon>
    </lineage>
</organism>
<dbReference type="CDD" id="cd01821">
    <property type="entry name" value="Rhamnogalacturan_acetylesterase_like"/>
    <property type="match status" value="1"/>
</dbReference>
<dbReference type="AlphaFoldDB" id="A0A8J6U9W0"/>
<dbReference type="GO" id="GO:0016788">
    <property type="term" value="F:hydrolase activity, acting on ester bonds"/>
    <property type="evidence" value="ECO:0007669"/>
    <property type="project" value="InterPro"/>
</dbReference>
<protein>
    <submittedName>
        <fullName evidence="4">Rhamnogalacturonan acetylesterase</fullName>
    </submittedName>
</protein>
<evidence type="ECO:0000256" key="1">
    <source>
        <dbReference type="ARBA" id="ARBA00008668"/>
    </source>
</evidence>
<comment type="caution">
    <text evidence="4">The sequence shown here is derived from an EMBL/GenBank/DDBJ whole genome shotgun (WGS) entry which is preliminary data.</text>
</comment>